<accession>A0A7S0UGB4</accession>
<gene>
    <name evidence="2" type="ORF">PDEL1432_LOCUS1706</name>
</gene>
<name>A0A7S0UGB4_9STRA</name>
<reference evidence="2" key="1">
    <citation type="submission" date="2021-01" db="EMBL/GenBank/DDBJ databases">
        <authorList>
            <person name="Corre E."/>
            <person name="Pelletier E."/>
            <person name="Niang G."/>
            <person name="Scheremetjew M."/>
            <person name="Finn R."/>
            <person name="Kale V."/>
            <person name="Holt S."/>
            <person name="Cochrane G."/>
            <person name="Meng A."/>
            <person name="Brown T."/>
            <person name="Cohen L."/>
        </authorList>
    </citation>
    <scope>NUCLEOTIDE SEQUENCE</scope>
    <source>
        <strain evidence="2">UNC1205</strain>
    </source>
</reference>
<dbReference type="SUPFAM" id="SSF49785">
    <property type="entry name" value="Galactose-binding domain-like"/>
    <property type="match status" value="1"/>
</dbReference>
<feature type="transmembrane region" description="Helical" evidence="1">
    <location>
        <begin position="44"/>
        <end position="65"/>
    </location>
</feature>
<proteinExistence type="predicted"/>
<dbReference type="EMBL" id="HBFL01002402">
    <property type="protein sequence ID" value="CAD8761666.1"/>
    <property type="molecule type" value="Transcribed_RNA"/>
</dbReference>
<protein>
    <submittedName>
        <fullName evidence="2">Uncharacterized protein</fullName>
    </submittedName>
</protein>
<dbReference type="AlphaFoldDB" id="A0A7S0UGB4"/>
<keyword evidence="1" id="KW-0472">Membrane</keyword>
<organism evidence="2">
    <name type="scientific">Pseudo-nitzschia delicatissima</name>
    <dbReference type="NCBI Taxonomy" id="44447"/>
    <lineage>
        <taxon>Eukaryota</taxon>
        <taxon>Sar</taxon>
        <taxon>Stramenopiles</taxon>
        <taxon>Ochrophyta</taxon>
        <taxon>Bacillariophyta</taxon>
        <taxon>Bacillariophyceae</taxon>
        <taxon>Bacillariophycidae</taxon>
        <taxon>Bacillariales</taxon>
        <taxon>Bacillariaceae</taxon>
        <taxon>Pseudo-nitzschia</taxon>
    </lineage>
</organism>
<keyword evidence="1" id="KW-0812">Transmembrane</keyword>
<dbReference type="Gene3D" id="2.60.120.260">
    <property type="entry name" value="Galactose-binding domain-like"/>
    <property type="match status" value="1"/>
</dbReference>
<dbReference type="InterPro" id="IPR008979">
    <property type="entry name" value="Galactose-bd-like_sf"/>
</dbReference>
<evidence type="ECO:0000256" key="1">
    <source>
        <dbReference type="SAM" id="Phobius"/>
    </source>
</evidence>
<evidence type="ECO:0000313" key="2">
    <source>
        <dbReference type="EMBL" id="CAD8761666.1"/>
    </source>
</evidence>
<sequence length="305" mass="34353">MIEPASHVPRPRRQPQFPRSAQEYFPRQSLVITGLRSNRPKKGFAIAASLLVLVCFWIVCFVSLLEGSDHGGFSNAVVSDVHGQIERYRSGLRNEHKRQELEIKEDRDHHDRVSPVAAINSHLVSRMPNKVVATADVRGNLGPASVVVQAKPGADWIHDRWQAASNMHGKQIPGEHWIQLEFQNDTVVADRIVLDWETAYADDYVLEASLEPIAENPNNTNVWVLFDGRNQKQVASMRSVTESGRSPGVTEPRPLHVVQEIQLGKSSKPFSFLRLHILKSKTGWGVSLWQFDVYGFHANELHAAR</sequence>
<keyword evidence="1" id="KW-1133">Transmembrane helix</keyword>